<dbReference type="Pfam" id="PF22998">
    <property type="entry name" value="GNAT_LYC1-like"/>
    <property type="match status" value="1"/>
</dbReference>
<dbReference type="InterPro" id="IPR053013">
    <property type="entry name" value="LAT"/>
</dbReference>
<accession>A0AA39TZ44</accession>
<feature type="domain" description="LYC1 C-terminal" evidence="1">
    <location>
        <begin position="205"/>
        <end position="392"/>
    </location>
</feature>
<gene>
    <name evidence="2" type="ORF">EV420DRAFT_673883</name>
</gene>
<dbReference type="PANTHER" id="PTHR34815:SF2">
    <property type="entry name" value="N-ACETYLTRANSFERASE DOMAIN-CONTAINING PROTEIN"/>
    <property type="match status" value="1"/>
</dbReference>
<dbReference type="Proteomes" id="UP001175211">
    <property type="component" value="Unassembled WGS sequence"/>
</dbReference>
<dbReference type="GeneID" id="85366578"/>
<evidence type="ECO:0000313" key="3">
    <source>
        <dbReference type="Proteomes" id="UP001175211"/>
    </source>
</evidence>
<evidence type="ECO:0000313" key="2">
    <source>
        <dbReference type="EMBL" id="KAK0467249.1"/>
    </source>
</evidence>
<dbReference type="RefSeq" id="XP_060337841.1">
    <property type="nucleotide sequence ID" value="XM_060483030.1"/>
</dbReference>
<dbReference type="EMBL" id="JAUEPS010000003">
    <property type="protein sequence ID" value="KAK0467249.1"/>
    <property type="molecule type" value="Genomic_DNA"/>
</dbReference>
<organism evidence="2 3">
    <name type="scientific">Armillaria tabescens</name>
    <name type="common">Ringless honey mushroom</name>
    <name type="synonym">Agaricus tabescens</name>
    <dbReference type="NCBI Taxonomy" id="1929756"/>
    <lineage>
        <taxon>Eukaryota</taxon>
        <taxon>Fungi</taxon>
        <taxon>Dikarya</taxon>
        <taxon>Basidiomycota</taxon>
        <taxon>Agaricomycotina</taxon>
        <taxon>Agaricomycetes</taxon>
        <taxon>Agaricomycetidae</taxon>
        <taxon>Agaricales</taxon>
        <taxon>Marasmiineae</taxon>
        <taxon>Physalacriaceae</taxon>
        <taxon>Desarmillaria</taxon>
    </lineage>
</organism>
<dbReference type="AlphaFoldDB" id="A0AA39TZ44"/>
<comment type="caution">
    <text evidence="2">The sequence shown here is derived from an EMBL/GenBank/DDBJ whole genome shotgun (WGS) entry which is preliminary data.</text>
</comment>
<evidence type="ECO:0000259" key="1">
    <source>
        <dbReference type="Pfam" id="PF22998"/>
    </source>
</evidence>
<dbReference type="PANTHER" id="PTHR34815">
    <property type="entry name" value="LYSINE ACETYLTRANSFERASE"/>
    <property type="match status" value="1"/>
</dbReference>
<proteinExistence type="predicted"/>
<reference evidence="2" key="1">
    <citation type="submission" date="2023-06" db="EMBL/GenBank/DDBJ databases">
        <authorList>
            <consortium name="Lawrence Berkeley National Laboratory"/>
            <person name="Ahrendt S."/>
            <person name="Sahu N."/>
            <person name="Indic B."/>
            <person name="Wong-Bajracharya J."/>
            <person name="Merenyi Z."/>
            <person name="Ke H.-M."/>
            <person name="Monk M."/>
            <person name="Kocsube S."/>
            <person name="Drula E."/>
            <person name="Lipzen A."/>
            <person name="Balint B."/>
            <person name="Henrissat B."/>
            <person name="Andreopoulos B."/>
            <person name="Martin F.M."/>
            <person name="Harder C.B."/>
            <person name="Rigling D."/>
            <person name="Ford K.L."/>
            <person name="Foster G.D."/>
            <person name="Pangilinan J."/>
            <person name="Papanicolaou A."/>
            <person name="Barry K."/>
            <person name="LaButti K."/>
            <person name="Viragh M."/>
            <person name="Koriabine M."/>
            <person name="Yan M."/>
            <person name="Riley R."/>
            <person name="Champramary S."/>
            <person name="Plett K.L."/>
            <person name="Tsai I.J."/>
            <person name="Slot J."/>
            <person name="Sipos G."/>
            <person name="Plett J."/>
            <person name="Nagy L.G."/>
            <person name="Grigoriev I.V."/>
        </authorList>
    </citation>
    <scope>NUCLEOTIDE SEQUENCE</scope>
    <source>
        <strain evidence="2">CCBAS 213</strain>
    </source>
</reference>
<dbReference type="InterPro" id="IPR055100">
    <property type="entry name" value="GNAT_LYC1-like"/>
</dbReference>
<protein>
    <recommendedName>
        <fullName evidence="1">LYC1 C-terminal domain-containing protein</fullName>
    </recommendedName>
</protein>
<keyword evidence="3" id="KW-1185">Reference proteome</keyword>
<name>A0AA39TZ44_ARMTA</name>
<sequence length="392" mass="44419">MNLSSLTIFPATPAQVLESRRRSFVHWGGPLTEEEFFRLATEVEQGESATNGKLTAWVLSPRDDPGSLDFKCSCMTFRRKGLILRGHNAHKADAMVPEEVSCYGVAAVLTPERFRRQGYAKHMMRLLHWVLAVDPSLFPMFPKTWGSPPQRPAGIHPGHFSVLWSDVGDFYRSCGPTDSVPGWVLDDASTTVWDVKTLDVDATTDSISNEKWRWLAVDDIQALYPADEEKLKQDLIAKSLGLDSGKTLFTFLPGQGVEMFQRTKLGFFWRKLESPVTHWGVISRSSDKATHDDDTVFATWTFEAVPKTLLITRLRANQENFGDLFSVLKFVAGRHGIEKIEIWCLPDALKSVAQHHGAIHFERKEHLPALKWYGAESPTDVIWLNREKFCWC</sequence>